<evidence type="ECO:0000313" key="2">
    <source>
        <dbReference type="EMBL" id="KAF2713581.1"/>
    </source>
</evidence>
<dbReference type="EMBL" id="MU005765">
    <property type="protein sequence ID" value="KAF2713581.1"/>
    <property type="molecule type" value="Genomic_DNA"/>
</dbReference>
<evidence type="ECO:0000256" key="1">
    <source>
        <dbReference type="SAM" id="MobiDB-lite"/>
    </source>
</evidence>
<organism evidence="2 3">
    <name type="scientific">Pleomassaria siparia CBS 279.74</name>
    <dbReference type="NCBI Taxonomy" id="1314801"/>
    <lineage>
        <taxon>Eukaryota</taxon>
        <taxon>Fungi</taxon>
        <taxon>Dikarya</taxon>
        <taxon>Ascomycota</taxon>
        <taxon>Pezizomycotina</taxon>
        <taxon>Dothideomycetes</taxon>
        <taxon>Pleosporomycetidae</taxon>
        <taxon>Pleosporales</taxon>
        <taxon>Pleomassariaceae</taxon>
        <taxon>Pleomassaria</taxon>
    </lineage>
</organism>
<feature type="region of interest" description="Disordered" evidence="1">
    <location>
        <begin position="81"/>
        <end position="129"/>
    </location>
</feature>
<dbReference type="Proteomes" id="UP000799428">
    <property type="component" value="Unassembled WGS sequence"/>
</dbReference>
<gene>
    <name evidence="2" type="ORF">K504DRAFT_530543</name>
</gene>
<accession>A0A6G1KMG3</accession>
<evidence type="ECO:0000313" key="3">
    <source>
        <dbReference type="Proteomes" id="UP000799428"/>
    </source>
</evidence>
<dbReference type="AlphaFoldDB" id="A0A6G1KMG3"/>
<name>A0A6G1KMG3_9PLEO</name>
<feature type="region of interest" description="Disordered" evidence="1">
    <location>
        <begin position="160"/>
        <end position="188"/>
    </location>
</feature>
<feature type="compositionally biased region" description="Low complexity" evidence="1">
    <location>
        <begin position="165"/>
        <end position="188"/>
    </location>
</feature>
<keyword evidence="3" id="KW-1185">Reference proteome</keyword>
<reference evidence="2" key="1">
    <citation type="journal article" date="2020" name="Stud. Mycol.">
        <title>101 Dothideomycetes genomes: a test case for predicting lifestyles and emergence of pathogens.</title>
        <authorList>
            <person name="Haridas S."/>
            <person name="Albert R."/>
            <person name="Binder M."/>
            <person name="Bloem J."/>
            <person name="Labutti K."/>
            <person name="Salamov A."/>
            <person name="Andreopoulos B."/>
            <person name="Baker S."/>
            <person name="Barry K."/>
            <person name="Bills G."/>
            <person name="Bluhm B."/>
            <person name="Cannon C."/>
            <person name="Castanera R."/>
            <person name="Culley D."/>
            <person name="Daum C."/>
            <person name="Ezra D."/>
            <person name="Gonzalez J."/>
            <person name="Henrissat B."/>
            <person name="Kuo A."/>
            <person name="Liang C."/>
            <person name="Lipzen A."/>
            <person name="Lutzoni F."/>
            <person name="Magnuson J."/>
            <person name="Mondo S."/>
            <person name="Nolan M."/>
            <person name="Ohm R."/>
            <person name="Pangilinan J."/>
            <person name="Park H.-J."/>
            <person name="Ramirez L."/>
            <person name="Alfaro M."/>
            <person name="Sun H."/>
            <person name="Tritt A."/>
            <person name="Yoshinaga Y."/>
            <person name="Zwiers L.-H."/>
            <person name="Turgeon B."/>
            <person name="Goodwin S."/>
            <person name="Spatafora J."/>
            <person name="Crous P."/>
            <person name="Grigoriev I."/>
        </authorList>
    </citation>
    <scope>NUCLEOTIDE SEQUENCE</scope>
    <source>
        <strain evidence="2">CBS 279.74</strain>
    </source>
</reference>
<feature type="compositionally biased region" description="Polar residues" evidence="1">
    <location>
        <begin position="105"/>
        <end position="116"/>
    </location>
</feature>
<sequence>MGIVDPTSCNRADAICWVHRTRLILVDPHPPISRIQKEEVAQLVFGEHTTSRAAASISVFKPNSASTPIPAFWPSMDHLITPEAKGKGKSTQSSDTSHRSRTTTPNSPMPRQSTTEHYPDHGDLSTTIHGYPSLHTAGSAAISQQLGQYYLYLANTEFPARQTPQASQPNSGNQQNQSDQKDQNTSGK</sequence>
<protein>
    <submittedName>
        <fullName evidence="2">Uncharacterized protein</fullName>
    </submittedName>
</protein>
<proteinExistence type="predicted"/>